<dbReference type="Proteomes" id="UP000521199">
    <property type="component" value="Unassembled WGS sequence"/>
</dbReference>
<evidence type="ECO:0000256" key="1">
    <source>
        <dbReference type="SAM" id="MobiDB-lite"/>
    </source>
</evidence>
<proteinExistence type="predicted"/>
<evidence type="ECO:0008006" key="5">
    <source>
        <dbReference type="Google" id="ProtNLM"/>
    </source>
</evidence>
<gene>
    <name evidence="3" type="ORF">HNQ52_003247</name>
</gene>
<organism evidence="3 4">
    <name type="scientific">Chiayiivirga flava</name>
    <dbReference type="NCBI Taxonomy" id="659595"/>
    <lineage>
        <taxon>Bacteria</taxon>
        <taxon>Pseudomonadati</taxon>
        <taxon>Pseudomonadota</taxon>
        <taxon>Gammaproteobacteria</taxon>
        <taxon>Lysobacterales</taxon>
        <taxon>Lysobacteraceae</taxon>
        <taxon>Chiayiivirga</taxon>
    </lineage>
</organism>
<evidence type="ECO:0000256" key="2">
    <source>
        <dbReference type="SAM" id="SignalP"/>
    </source>
</evidence>
<evidence type="ECO:0000313" key="4">
    <source>
        <dbReference type="Proteomes" id="UP000521199"/>
    </source>
</evidence>
<dbReference type="RefSeq" id="WP_183962204.1">
    <property type="nucleotide sequence ID" value="NZ_JACHHP010000007.1"/>
</dbReference>
<reference evidence="3 4" key="1">
    <citation type="submission" date="2020-08" db="EMBL/GenBank/DDBJ databases">
        <title>Genomic Encyclopedia of Type Strains, Phase IV (KMG-IV): sequencing the most valuable type-strain genomes for metagenomic binning, comparative biology and taxonomic classification.</title>
        <authorList>
            <person name="Goeker M."/>
        </authorList>
    </citation>
    <scope>NUCLEOTIDE SEQUENCE [LARGE SCALE GENOMIC DNA]</scope>
    <source>
        <strain evidence="3 4">DSM 24163</strain>
    </source>
</reference>
<accession>A0A7W8G3C1</accession>
<dbReference type="PROSITE" id="PS51257">
    <property type="entry name" value="PROKAR_LIPOPROTEIN"/>
    <property type="match status" value="1"/>
</dbReference>
<keyword evidence="4" id="KW-1185">Reference proteome</keyword>
<evidence type="ECO:0000313" key="3">
    <source>
        <dbReference type="EMBL" id="MBB5209675.1"/>
    </source>
</evidence>
<comment type="caution">
    <text evidence="3">The sequence shown here is derived from an EMBL/GenBank/DDBJ whole genome shotgun (WGS) entry which is preliminary data.</text>
</comment>
<dbReference type="EMBL" id="JACHHP010000007">
    <property type="protein sequence ID" value="MBB5209675.1"/>
    <property type="molecule type" value="Genomic_DNA"/>
</dbReference>
<protein>
    <recommendedName>
        <fullName evidence="5">Secreted protein</fullName>
    </recommendedName>
</protein>
<feature type="chain" id="PRO_5030529282" description="Secreted protein" evidence="2">
    <location>
        <begin position="16"/>
        <end position="76"/>
    </location>
</feature>
<keyword evidence="2" id="KW-0732">Signal</keyword>
<dbReference type="AlphaFoldDB" id="A0A7W8G3C1"/>
<feature type="region of interest" description="Disordered" evidence="1">
    <location>
        <begin position="22"/>
        <end position="76"/>
    </location>
</feature>
<feature type="signal peptide" evidence="2">
    <location>
        <begin position="1"/>
        <end position="15"/>
    </location>
</feature>
<name>A0A7W8G3C1_9GAMM</name>
<feature type="compositionally biased region" description="Basic and acidic residues" evidence="1">
    <location>
        <begin position="57"/>
        <end position="67"/>
    </location>
</feature>
<sequence length="76" mass="8217">MRFPSVFLLAVVVMAAGCASSSDSLYRPADTTVSNPGSAPLGDELDQDREDLQNAAKAREESLREQREDDDVDDGD</sequence>